<protein>
    <submittedName>
        <fullName evidence="4">3-oxoacyl-[acyl-carrier-protein] reductase</fullName>
        <ecNumber evidence="4">1.1.1.100</ecNumber>
    </submittedName>
</protein>
<keyword evidence="5" id="KW-1185">Reference proteome</keyword>
<feature type="domain" description="Ketoreductase" evidence="3">
    <location>
        <begin position="12"/>
        <end position="191"/>
    </location>
</feature>
<keyword evidence="2 4" id="KW-0560">Oxidoreductase</keyword>
<dbReference type="OrthoDB" id="517007at2"/>
<gene>
    <name evidence="4" type="primary">fabG</name>
    <name evidence="4" type="ordered locus">FRAAL2642</name>
</gene>
<dbReference type="Proteomes" id="UP000000657">
    <property type="component" value="Chromosome"/>
</dbReference>
<dbReference type="GO" id="GO:0048038">
    <property type="term" value="F:quinone binding"/>
    <property type="evidence" value="ECO:0007669"/>
    <property type="project" value="TreeGrafter"/>
</dbReference>
<dbReference type="eggNOG" id="COG1028">
    <property type="taxonomic scope" value="Bacteria"/>
</dbReference>
<dbReference type="KEGG" id="fal:FRAAL2642"/>
<dbReference type="Pfam" id="PF13561">
    <property type="entry name" value="adh_short_C2"/>
    <property type="match status" value="1"/>
</dbReference>
<organism evidence="4 5">
    <name type="scientific">Frankia alni (strain DSM 45986 / CECT 9034 / ACN14a)</name>
    <dbReference type="NCBI Taxonomy" id="326424"/>
    <lineage>
        <taxon>Bacteria</taxon>
        <taxon>Bacillati</taxon>
        <taxon>Actinomycetota</taxon>
        <taxon>Actinomycetes</taxon>
        <taxon>Frankiales</taxon>
        <taxon>Frankiaceae</taxon>
        <taxon>Frankia</taxon>
    </lineage>
</organism>
<reference evidence="4 5" key="1">
    <citation type="journal article" date="2007" name="Genome Res.">
        <title>Genome characteristics of facultatively symbiotic Frankia sp. strains reflect host range and host plant biogeography.</title>
        <authorList>
            <person name="Normand P."/>
            <person name="Lapierre P."/>
            <person name="Tisa L.S."/>
            <person name="Gogarten J.P."/>
            <person name="Alloisio N."/>
            <person name="Bagnarol E."/>
            <person name="Bassi C.A."/>
            <person name="Berry A.M."/>
            <person name="Bickhart D.M."/>
            <person name="Choisne N."/>
            <person name="Couloux A."/>
            <person name="Cournoyer B."/>
            <person name="Cruveiller S."/>
            <person name="Daubin V."/>
            <person name="Demange N."/>
            <person name="Francino M.P."/>
            <person name="Goltsman E."/>
            <person name="Huang Y."/>
            <person name="Kopp O.R."/>
            <person name="Labarre L."/>
            <person name="Lapidus A."/>
            <person name="Lavire C."/>
            <person name="Marechal J."/>
            <person name="Martinez M."/>
            <person name="Mastronunzio J.E."/>
            <person name="Mullin B.C."/>
            <person name="Niemann J."/>
            <person name="Pujic P."/>
            <person name="Rawnsley T."/>
            <person name="Rouy Z."/>
            <person name="Schenowitz C."/>
            <person name="Sellstedt A."/>
            <person name="Tavares F."/>
            <person name="Tomkins J.P."/>
            <person name="Vallenet D."/>
            <person name="Valverde C."/>
            <person name="Wall L.G."/>
            <person name="Wang Y."/>
            <person name="Medigue C."/>
            <person name="Benson D.R."/>
        </authorList>
    </citation>
    <scope>NUCLEOTIDE SEQUENCE [LARGE SCALE GENOMIC DNA]</scope>
    <source>
        <strain evidence="5">DSM 45986 / CECT 9034 / ACN14a</strain>
    </source>
</reference>
<dbReference type="InterPro" id="IPR002347">
    <property type="entry name" value="SDR_fam"/>
</dbReference>
<dbReference type="InterPro" id="IPR036291">
    <property type="entry name" value="NAD(P)-bd_dom_sf"/>
</dbReference>
<dbReference type="AlphaFoldDB" id="Q0RMG3"/>
<comment type="similarity">
    <text evidence="1">Belongs to the short-chain dehydrogenases/reductases (SDR) family.</text>
</comment>
<dbReference type="EC" id="1.1.1.100" evidence="4"/>
<dbReference type="SMART" id="SM00822">
    <property type="entry name" value="PKS_KR"/>
    <property type="match status" value="1"/>
</dbReference>
<dbReference type="PANTHER" id="PTHR42760">
    <property type="entry name" value="SHORT-CHAIN DEHYDROGENASES/REDUCTASES FAMILY MEMBER"/>
    <property type="match status" value="1"/>
</dbReference>
<evidence type="ECO:0000313" key="5">
    <source>
        <dbReference type="Proteomes" id="UP000000657"/>
    </source>
</evidence>
<proteinExistence type="inferred from homology"/>
<name>Q0RMG3_FRAAA</name>
<accession>Q0RMG3</accession>
<dbReference type="RefSeq" id="WP_011603795.1">
    <property type="nucleotide sequence ID" value="NC_008278.1"/>
</dbReference>
<dbReference type="PRINTS" id="PR00080">
    <property type="entry name" value="SDRFAMILY"/>
</dbReference>
<dbReference type="STRING" id="326424.FRAAL2642"/>
<dbReference type="GO" id="GO:0004316">
    <property type="term" value="F:3-oxoacyl-[acyl-carrier-protein] reductase (NADPH) activity"/>
    <property type="evidence" value="ECO:0007669"/>
    <property type="project" value="UniProtKB-EC"/>
</dbReference>
<dbReference type="HOGENOM" id="CLU_010194_1_1_11"/>
<evidence type="ECO:0000259" key="3">
    <source>
        <dbReference type="SMART" id="SM00822"/>
    </source>
</evidence>
<dbReference type="PRINTS" id="PR00081">
    <property type="entry name" value="GDHRDH"/>
</dbReference>
<evidence type="ECO:0000313" key="4">
    <source>
        <dbReference type="EMBL" id="CAJ61288.1"/>
    </source>
</evidence>
<dbReference type="PANTHER" id="PTHR42760:SF133">
    <property type="entry name" value="3-OXOACYL-[ACYL-CARRIER-PROTEIN] REDUCTASE"/>
    <property type="match status" value="1"/>
</dbReference>
<dbReference type="SUPFAM" id="SSF51735">
    <property type="entry name" value="NAD(P)-binding Rossmann-fold domains"/>
    <property type="match status" value="1"/>
</dbReference>
<dbReference type="PROSITE" id="PS00061">
    <property type="entry name" value="ADH_SHORT"/>
    <property type="match status" value="1"/>
</dbReference>
<evidence type="ECO:0000256" key="1">
    <source>
        <dbReference type="ARBA" id="ARBA00006484"/>
    </source>
</evidence>
<dbReference type="FunFam" id="3.40.50.720:FF:000084">
    <property type="entry name" value="Short-chain dehydrogenase reductase"/>
    <property type="match status" value="1"/>
</dbReference>
<dbReference type="InterPro" id="IPR020904">
    <property type="entry name" value="Sc_DH/Rdtase_CS"/>
</dbReference>
<dbReference type="NCBIfam" id="NF005559">
    <property type="entry name" value="PRK07231.1"/>
    <property type="match status" value="1"/>
</dbReference>
<dbReference type="GO" id="GO:0006633">
    <property type="term" value="P:fatty acid biosynthetic process"/>
    <property type="evidence" value="ECO:0007669"/>
    <property type="project" value="TreeGrafter"/>
</dbReference>
<sequence length="253" mass="26378">MSVLERFRLDGRVAVVTGASSGLGVDFARGLAQAGADVVLGARRVDRLATTAETVEKEGRRALAVATDVADPASCDALVVAAVEAFGRVDILVNNAGIGTAVPALRETPQQFRSVIDVNLNGCYWMAQAAARVMRPGSSIVNISSILGLTTAGLPQAAYAASKAGLIGMTRDLAQQWTGRRGIRVNALAPGFFRSEMTDEYQPGYLDAQMSRVLGGRLGEPEELTAALVFLTSDAGSFVTGQTLAVDGGFTVT</sequence>
<evidence type="ECO:0000256" key="2">
    <source>
        <dbReference type="ARBA" id="ARBA00023002"/>
    </source>
</evidence>
<dbReference type="Gene3D" id="3.40.50.720">
    <property type="entry name" value="NAD(P)-binding Rossmann-like Domain"/>
    <property type="match status" value="1"/>
</dbReference>
<dbReference type="InterPro" id="IPR057326">
    <property type="entry name" value="KR_dom"/>
</dbReference>
<dbReference type="EMBL" id="CT573213">
    <property type="protein sequence ID" value="CAJ61288.1"/>
    <property type="molecule type" value="Genomic_DNA"/>
</dbReference>